<protein>
    <recommendedName>
        <fullName evidence="15">Protein kinase domain-containing protein</fullName>
    </recommendedName>
</protein>
<evidence type="ECO:0000256" key="6">
    <source>
        <dbReference type="ARBA" id="ARBA00022840"/>
    </source>
</evidence>
<evidence type="ECO:0000256" key="3">
    <source>
        <dbReference type="ARBA" id="ARBA00022729"/>
    </source>
</evidence>
<keyword evidence="8" id="KW-0325">Glycoprotein</keyword>
<dbReference type="Pfam" id="PF01453">
    <property type="entry name" value="B_lectin"/>
    <property type="match status" value="1"/>
</dbReference>
<dbReference type="GO" id="GO:0004674">
    <property type="term" value="F:protein serine/threonine kinase activity"/>
    <property type="evidence" value="ECO:0007669"/>
    <property type="project" value="InterPro"/>
</dbReference>
<reference evidence="13 14" key="1">
    <citation type="submission" date="2019-06" db="EMBL/GenBank/DDBJ databases">
        <title>A chromosomal-level reference genome of Carpinus fangiana (Coryloideae, Betulaceae).</title>
        <authorList>
            <person name="Yang X."/>
            <person name="Wang Z."/>
            <person name="Zhang L."/>
            <person name="Hao G."/>
            <person name="Liu J."/>
            <person name="Yang Y."/>
        </authorList>
    </citation>
    <scope>NUCLEOTIDE SEQUENCE [LARGE SCALE GENOMIC DNA]</scope>
    <source>
        <strain evidence="13">Cfa_2016G</strain>
        <tissue evidence="13">Leaf</tissue>
    </source>
</reference>
<dbReference type="FunFam" id="3.30.200.20:FF:000042">
    <property type="entry name" value="Aurora kinase A"/>
    <property type="match status" value="1"/>
</dbReference>
<dbReference type="InterPro" id="IPR017441">
    <property type="entry name" value="Protein_kinase_ATP_BS"/>
</dbReference>
<gene>
    <name evidence="13" type="ORF">FH972_002856</name>
</gene>
<dbReference type="Gene3D" id="2.90.10.10">
    <property type="entry name" value="Bulb-type lectin domain"/>
    <property type="match status" value="2"/>
</dbReference>
<dbReference type="PROSITE" id="PS50927">
    <property type="entry name" value="BULB_LECTIN"/>
    <property type="match status" value="1"/>
</dbReference>
<dbReference type="GO" id="GO:0000407">
    <property type="term" value="C:phagophore assembly site"/>
    <property type="evidence" value="ECO:0007669"/>
    <property type="project" value="TreeGrafter"/>
</dbReference>
<sequence>METETAPDDTEPVKGGDYVLESKLGEGSFSTVWKAEHKLSGQVVALKQVYLSRLNRHLRSCLDCELNFLSSVNHPNIVRLFEVFQAEGCIFLVLEFCAGGNLASFIRLHGRVQEQIARGFMQQLGAALEVLNSRHIIHRDLKPENILLSVPNDDAVLKLSDFGLSRSVDPSDYVETVCGTPLYMAPEVLQFQRYDEKVDMWSVGAILFELLNGYPPFRGRTNVQLLQNIKACKCLPFSQLFLPGLHPDCVDICSRLLCLNPGGRAQPNQSGCISLNTSLSPTQPSFWPSNDRRFAFGFYQPQGTTGYAVGIWLAGKQKKTEVWTAIRDGQPITSDASATLELTKDGMLLSGTGLITNATGSVSCAAMLNNGNFVLFGKGSNITVWQSFDHPADTILGGQSLFAGGQLTSTGSRFHLKMQDDGNLVLYPTNTAESSDDAYWGIRLRGYGFKFHLYLNITGRLSIINDSSSRIVWYIYCTFNDNQAYCNCLPGTDFVDPNDWSLGCERNFSEGVCTGGKENDALYRVKTMKNMRWGDRPYVEAPISTEEDCSRSCLEDCNCAAALFESGSCRKHSLPLRYVRRSPEVGTTAIFKDGRRSLKGSNETDKPVELISSFKVSKAVRKRKPGSERGGHIEIVFV</sequence>
<dbReference type="OrthoDB" id="346907at2759"/>
<keyword evidence="3" id="KW-0732">Signal</keyword>
<evidence type="ECO:0008006" key="15">
    <source>
        <dbReference type="Google" id="ProtNLM"/>
    </source>
</evidence>
<organism evidence="13 14">
    <name type="scientific">Carpinus fangiana</name>
    <dbReference type="NCBI Taxonomy" id="176857"/>
    <lineage>
        <taxon>Eukaryota</taxon>
        <taxon>Viridiplantae</taxon>
        <taxon>Streptophyta</taxon>
        <taxon>Embryophyta</taxon>
        <taxon>Tracheophyta</taxon>
        <taxon>Spermatophyta</taxon>
        <taxon>Magnoliopsida</taxon>
        <taxon>eudicotyledons</taxon>
        <taxon>Gunneridae</taxon>
        <taxon>Pentapetalae</taxon>
        <taxon>rosids</taxon>
        <taxon>fabids</taxon>
        <taxon>Fagales</taxon>
        <taxon>Betulaceae</taxon>
        <taxon>Carpinus</taxon>
    </lineage>
</organism>
<evidence type="ECO:0000256" key="10">
    <source>
        <dbReference type="PROSITE-ProRule" id="PRU10141"/>
    </source>
</evidence>
<evidence type="ECO:0000256" key="7">
    <source>
        <dbReference type="ARBA" id="ARBA00023157"/>
    </source>
</evidence>
<keyword evidence="6 10" id="KW-0067">ATP-binding</keyword>
<keyword evidence="4 10" id="KW-0547">Nucleotide-binding</keyword>
<evidence type="ECO:0000313" key="13">
    <source>
        <dbReference type="EMBL" id="KAE7998298.1"/>
    </source>
</evidence>
<keyword evidence="7" id="KW-1015">Disulfide bond</keyword>
<dbReference type="InterPro" id="IPR036426">
    <property type="entry name" value="Bulb-type_lectin_dom_sf"/>
</dbReference>
<dbReference type="Gene3D" id="3.30.200.20">
    <property type="entry name" value="Phosphorylase Kinase, domain 1"/>
    <property type="match status" value="1"/>
</dbReference>
<evidence type="ECO:0000259" key="11">
    <source>
        <dbReference type="PROSITE" id="PS50011"/>
    </source>
</evidence>
<dbReference type="SUPFAM" id="SSF56112">
    <property type="entry name" value="Protein kinase-like (PK-like)"/>
    <property type="match status" value="1"/>
</dbReference>
<dbReference type="PROSITE" id="PS50011">
    <property type="entry name" value="PROTEIN_KINASE_DOM"/>
    <property type="match status" value="1"/>
</dbReference>
<feature type="domain" description="Bulb-type lectin" evidence="12">
    <location>
        <begin position="270"/>
        <end position="439"/>
    </location>
</feature>
<dbReference type="Proteomes" id="UP000327013">
    <property type="component" value="Chromosome 1"/>
</dbReference>
<name>A0A5N6QG54_9ROSI</name>
<dbReference type="AlphaFoldDB" id="A0A5N6QG54"/>
<dbReference type="InterPro" id="IPR011009">
    <property type="entry name" value="Kinase-like_dom_sf"/>
</dbReference>
<accession>A0A5N6QG54</accession>
<dbReference type="PANTHER" id="PTHR24348">
    <property type="entry name" value="SERINE/THREONINE-PROTEIN KINASE UNC-51-RELATED"/>
    <property type="match status" value="1"/>
</dbReference>
<dbReference type="InterPro" id="IPR045269">
    <property type="entry name" value="Atg1-like"/>
</dbReference>
<keyword evidence="5" id="KW-0418">Kinase</keyword>
<dbReference type="GO" id="GO:0000045">
    <property type="term" value="P:autophagosome assembly"/>
    <property type="evidence" value="ECO:0007669"/>
    <property type="project" value="TreeGrafter"/>
</dbReference>
<dbReference type="GO" id="GO:0010506">
    <property type="term" value="P:regulation of autophagy"/>
    <property type="evidence" value="ECO:0007669"/>
    <property type="project" value="InterPro"/>
</dbReference>
<proteinExistence type="inferred from homology"/>
<dbReference type="SMART" id="SM00220">
    <property type="entry name" value="S_TKc"/>
    <property type="match status" value="1"/>
</dbReference>
<dbReference type="EMBL" id="CM017321">
    <property type="protein sequence ID" value="KAE7998298.1"/>
    <property type="molecule type" value="Genomic_DNA"/>
</dbReference>
<dbReference type="InterPro" id="IPR000719">
    <property type="entry name" value="Prot_kinase_dom"/>
</dbReference>
<evidence type="ECO:0000256" key="4">
    <source>
        <dbReference type="ARBA" id="ARBA00022741"/>
    </source>
</evidence>
<evidence type="ECO:0000313" key="14">
    <source>
        <dbReference type="Proteomes" id="UP000327013"/>
    </source>
</evidence>
<feature type="domain" description="Protein kinase" evidence="11">
    <location>
        <begin position="18"/>
        <end position="286"/>
    </location>
</feature>
<evidence type="ECO:0000256" key="8">
    <source>
        <dbReference type="ARBA" id="ARBA00023180"/>
    </source>
</evidence>
<comment type="similarity">
    <text evidence="1">Belongs to the protein kinase superfamily. CAMK Ser/Thr protein kinase family. SNF1 subfamily.</text>
</comment>
<feature type="binding site" evidence="10">
    <location>
        <position position="47"/>
    </location>
    <ligand>
        <name>ATP</name>
        <dbReference type="ChEBI" id="CHEBI:30616"/>
    </ligand>
</feature>
<keyword evidence="14" id="KW-1185">Reference proteome</keyword>
<dbReference type="PROSITE" id="PS00108">
    <property type="entry name" value="PROTEIN_KINASE_ST"/>
    <property type="match status" value="1"/>
</dbReference>
<evidence type="ECO:0000256" key="5">
    <source>
        <dbReference type="ARBA" id="ARBA00022777"/>
    </source>
</evidence>
<keyword evidence="2" id="KW-0808">Transferase</keyword>
<dbReference type="GO" id="GO:0005524">
    <property type="term" value="F:ATP binding"/>
    <property type="evidence" value="ECO:0007669"/>
    <property type="project" value="UniProtKB-UniRule"/>
</dbReference>
<dbReference type="PANTHER" id="PTHR24348:SF53">
    <property type="entry name" value="SERINE_THREONINE-PROTEIN KINASE ATG1T"/>
    <property type="match status" value="1"/>
</dbReference>
<evidence type="ECO:0000256" key="2">
    <source>
        <dbReference type="ARBA" id="ARBA00022679"/>
    </source>
</evidence>
<dbReference type="InterPro" id="IPR001480">
    <property type="entry name" value="Bulb-type_lectin_dom"/>
</dbReference>
<dbReference type="GO" id="GO:0005829">
    <property type="term" value="C:cytosol"/>
    <property type="evidence" value="ECO:0007669"/>
    <property type="project" value="TreeGrafter"/>
</dbReference>
<comment type="function">
    <text evidence="9">CIPK serine-threonine protein kinases interact with CBL proteins. Binding of a CBL protein to the regulatory NAF domain of CIPK protein lead to the activation of the kinase in a calcium-dependent manner.</text>
</comment>
<dbReference type="InterPro" id="IPR008271">
    <property type="entry name" value="Ser/Thr_kinase_AS"/>
</dbReference>
<evidence type="ECO:0000256" key="9">
    <source>
        <dbReference type="ARBA" id="ARBA00058225"/>
    </source>
</evidence>
<dbReference type="PROSITE" id="PS00107">
    <property type="entry name" value="PROTEIN_KINASE_ATP"/>
    <property type="match status" value="1"/>
</dbReference>
<dbReference type="Pfam" id="PF00069">
    <property type="entry name" value="Pkinase"/>
    <property type="match status" value="1"/>
</dbReference>
<dbReference type="Gene3D" id="1.10.510.10">
    <property type="entry name" value="Transferase(Phosphotransferase) domain 1"/>
    <property type="match status" value="1"/>
</dbReference>
<evidence type="ECO:0000256" key="1">
    <source>
        <dbReference type="ARBA" id="ARBA00006234"/>
    </source>
</evidence>
<dbReference type="SMART" id="SM00108">
    <property type="entry name" value="B_lectin"/>
    <property type="match status" value="1"/>
</dbReference>
<dbReference type="SUPFAM" id="SSF51110">
    <property type="entry name" value="alpha-D-mannose-specific plant lectins"/>
    <property type="match status" value="2"/>
</dbReference>
<dbReference type="FunFam" id="1.10.510.10:FF:000571">
    <property type="entry name" value="Maternal embryonic leucine zipper kinase"/>
    <property type="match status" value="1"/>
</dbReference>
<evidence type="ECO:0000259" key="12">
    <source>
        <dbReference type="PROSITE" id="PS50927"/>
    </source>
</evidence>
<dbReference type="GO" id="GO:0005776">
    <property type="term" value="C:autophagosome"/>
    <property type="evidence" value="ECO:0007669"/>
    <property type="project" value="TreeGrafter"/>
</dbReference>
<dbReference type="GO" id="GO:0016020">
    <property type="term" value="C:membrane"/>
    <property type="evidence" value="ECO:0007669"/>
    <property type="project" value="TreeGrafter"/>
</dbReference>